<comment type="cofactor">
    <cofactor evidence="1 6">
        <name>Mg(2+)</name>
        <dbReference type="ChEBI" id="CHEBI:18420"/>
    </cofactor>
</comment>
<organism evidence="9">
    <name type="scientific">Trypanosoma vivax (strain Y486)</name>
    <dbReference type="NCBI Taxonomy" id="1055687"/>
    <lineage>
        <taxon>Eukaryota</taxon>
        <taxon>Discoba</taxon>
        <taxon>Euglenozoa</taxon>
        <taxon>Kinetoplastea</taxon>
        <taxon>Metakinetoplastina</taxon>
        <taxon>Trypanosomatida</taxon>
        <taxon>Trypanosomatidae</taxon>
        <taxon>Trypanosoma</taxon>
        <taxon>Duttonella</taxon>
    </lineage>
</organism>
<dbReference type="GO" id="GO:0006310">
    <property type="term" value="P:DNA recombination"/>
    <property type="evidence" value="ECO:0007669"/>
    <property type="project" value="UniProtKB-KW"/>
</dbReference>
<keyword evidence="6" id="KW-0347">Helicase</keyword>
<feature type="region of interest" description="Disordered" evidence="7">
    <location>
        <begin position="413"/>
        <end position="447"/>
    </location>
</feature>
<feature type="region of interest" description="Disordered" evidence="7">
    <location>
        <begin position="23"/>
        <end position="44"/>
    </location>
</feature>
<dbReference type="InterPro" id="IPR027417">
    <property type="entry name" value="P-loop_NTPase"/>
</dbReference>
<evidence type="ECO:0000256" key="7">
    <source>
        <dbReference type="SAM" id="MobiDB-lite"/>
    </source>
</evidence>
<dbReference type="CDD" id="cd18809">
    <property type="entry name" value="SF1_C_RecD"/>
    <property type="match status" value="1"/>
</dbReference>
<dbReference type="GO" id="GO:0043139">
    <property type="term" value="F:5'-3' DNA helicase activity"/>
    <property type="evidence" value="ECO:0007669"/>
    <property type="project" value="UniProtKB-EC"/>
</dbReference>
<name>G0U012_TRYVY</name>
<evidence type="ECO:0000256" key="6">
    <source>
        <dbReference type="RuleBase" id="RU363044"/>
    </source>
</evidence>
<dbReference type="SUPFAM" id="SSF52540">
    <property type="entry name" value="P-loop containing nucleoside triphosphate hydrolases"/>
    <property type="match status" value="2"/>
</dbReference>
<evidence type="ECO:0000256" key="1">
    <source>
        <dbReference type="ARBA" id="ARBA00001946"/>
    </source>
</evidence>
<sequence>MWKGALQAHNHLRTVKRFGELEKSGGADASNGESVSASPPQVNLQNTRHIEDADSANTEPIDSYCDSMNAQVKRRRIESVGNGQEALKEEVEEQDAAASSSAHEHMLPAETAVSQVTAPSDEIASPLVGIDETVGSSTSNEDGHNVAVNESPSNDATEIHQMVGTAAPLLDSPSGVSPLTGEQAAPQSKWKLSDQQQSVLDIVTKHRRNVFLTGGAGTGKSHLLRAIIDALPARTTFVTATTGLAALNLGGTTLHSFCGCGLVDQSTHSARSVYELVSSRSKAKKNWRKCNVLIIDEVSMLDAWFLDVLEYVARNIRGSRAPFGGIQLVLSGDFLQLPPVCKSGKGQEAHLCFEAGSWCRVNPLVCVLSNQFRQKDVELFMLLNEMRFGNLTVSSLALLSSLSAVTTVGFLKERPDARPTTQANTNGTEASGSDGEDIVDSRGRSRRERQEGFTVLRARRSEVDAINTERFNDLKTEIFTYNGFHKGEGRFPADLPSCVSVRVGCRVMLLTNLDLTLGLANGSIGTVERFINVGNRYNSANPNARSDLQCLAGHNMLPVVRFEGRGNNANAGDPTCASPLIVVEPHRWTTYQGDREVSCSIQIPLQLAYAITIHKSQGMSLSHVNVDFRGMFEEGQAYVALSRCTNIANLIIENFDAKRVNANTKALAYYKALEQVKEQQFKEEEKILRGHTQTNPWGPYDADDLCVEEDYITDDVKSEGGIDGCELNNLAVLVERYRRQLMPQYIMHAALRRRVLSVAEAATSVRGSLLVMDTSSLLALTSLPNSGDVYDEIFNRKQNMMRVPHVVKAELLRIASEGTMTDMRSTPTIQLSFSSACLSSLGNNDACFEAMEVASIALDMMGKAKKDFVSDEQRVGETHQLPSTLPEWRAMSPLLLLAEDEEKTTAGPEQEIEENTEQVMDMRNQHIAVLQFTCYLNKLHGTNTPVLVCTESVELAARALSVGLRVCSMSYLCPCADARD</sequence>
<dbReference type="AlphaFoldDB" id="G0U012"/>
<dbReference type="PANTHER" id="PTHR47642:SF7">
    <property type="entry name" value="ATP-DEPENDENT DNA HELICASE PIF1"/>
    <property type="match status" value="1"/>
</dbReference>
<keyword evidence="6" id="KW-0378">Hydrolase</keyword>
<evidence type="ECO:0000259" key="8">
    <source>
        <dbReference type="SMART" id="SM00382"/>
    </source>
</evidence>
<evidence type="ECO:0000256" key="5">
    <source>
        <dbReference type="ARBA" id="ARBA00048954"/>
    </source>
</evidence>
<dbReference type="GO" id="GO:0000723">
    <property type="term" value="P:telomere maintenance"/>
    <property type="evidence" value="ECO:0007669"/>
    <property type="project" value="InterPro"/>
</dbReference>
<evidence type="ECO:0000256" key="4">
    <source>
        <dbReference type="ARBA" id="ARBA00023172"/>
    </source>
</evidence>
<reference evidence="9" key="1">
    <citation type="journal article" date="2012" name="Proc. Natl. Acad. Sci. U.S.A.">
        <title>Antigenic diversity is generated by distinct evolutionary mechanisms in African trypanosome species.</title>
        <authorList>
            <person name="Jackson A.P."/>
            <person name="Berry A."/>
            <person name="Aslett M."/>
            <person name="Allison H.C."/>
            <person name="Burton P."/>
            <person name="Vavrova-Anderson J."/>
            <person name="Brown R."/>
            <person name="Browne H."/>
            <person name="Corton N."/>
            <person name="Hauser H."/>
            <person name="Gamble J."/>
            <person name="Gilderthorp R."/>
            <person name="Marcello L."/>
            <person name="McQuillan J."/>
            <person name="Otto T.D."/>
            <person name="Quail M.A."/>
            <person name="Sanders M.J."/>
            <person name="van Tonder A."/>
            <person name="Ginger M.L."/>
            <person name="Field M.C."/>
            <person name="Barry J.D."/>
            <person name="Hertz-Fowler C."/>
            <person name="Berriman M."/>
        </authorList>
    </citation>
    <scope>NUCLEOTIDE SEQUENCE</scope>
    <source>
        <strain evidence="9">Y486</strain>
    </source>
</reference>
<dbReference type="InterPro" id="IPR003593">
    <property type="entry name" value="AAA+_ATPase"/>
</dbReference>
<protein>
    <recommendedName>
        <fullName evidence="6">ATP-dependent DNA helicase</fullName>
        <ecNumber evidence="6">5.6.2.3</ecNumber>
    </recommendedName>
</protein>
<proteinExistence type="inferred from homology"/>
<dbReference type="Pfam" id="PF05970">
    <property type="entry name" value="PIF1"/>
    <property type="match status" value="1"/>
</dbReference>
<keyword evidence="6" id="KW-0227">DNA damage</keyword>
<keyword evidence="6" id="KW-0234">DNA repair</keyword>
<accession>G0U012</accession>
<feature type="compositionally biased region" description="Polar residues" evidence="7">
    <location>
        <begin position="31"/>
        <end position="44"/>
    </location>
</feature>
<feature type="domain" description="AAA+ ATPase" evidence="8">
    <location>
        <begin position="206"/>
        <end position="513"/>
    </location>
</feature>
<comment type="subunit">
    <text evidence="3">Monomer.</text>
</comment>
<feature type="region of interest" description="Disordered" evidence="7">
    <location>
        <begin position="168"/>
        <end position="188"/>
    </location>
</feature>
<dbReference type="SMART" id="SM00382">
    <property type="entry name" value="AAA"/>
    <property type="match status" value="1"/>
</dbReference>
<comment type="similarity">
    <text evidence="2">Belongs to the helicase family. PIF1 subfamily.</text>
</comment>
<dbReference type="EC" id="5.6.2.3" evidence="6"/>
<dbReference type="InterPro" id="IPR010285">
    <property type="entry name" value="DNA_helicase_pif1-like_DEAD"/>
</dbReference>
<feature type="region of interest" description="Disordered" evidence="7">
    <location>
        <begin position="132"/>
        <end position="155"/>
    </location>
</feature>
<keyword evidence="6" id="KW-0547">Nucleotide-binding</keyword>
<dbReference type="Gene3D" id="3.40.50.300">
    <property type="entry name" value="P-loop containing nucleotide triphosphate hydrolases"/>
    <property type="match status" value="2"/>
</dbReference>
<gene>
    <name evidence="9" type="ORF">TVY486_0800160</name>
</gene>
<evidence type="ECO:0000256" key="2">
    <source>
        <dbReference type="ARBA" id="ARBA00009781"/>
    </source>
</evidence>
<dbReference type="GO" id="GO:0016887">
    <property type="term" value="F:ATP hydrolysis activity"/>
    <property type="evidence" value="ECO:0007669"/>
    <property type="project" value="RHEA"/>
</dbReference>
<dbReference type="Pfam" id="PF21530">
    <property type="entry name" value="Pif1_2B_dom"/>
    <property type="match status" value="1"/>
</dbReference>
<evidence type="ECO:0000256" key="3">
    <source>
        <dbReference type="ARBA" id="ARBA00011245"/>
    </source>
</evidence>
<feature type="compositionally biased region" description="Polar residues" evidence="7">
    <location>
        <begin position="419"/>
        <end position="431"/>
    </location>
</feature>
<keyword evidence="4 6" id="KW-0233">DNA recombination</keyword>
<dbReference type="EMBL" id="HE573024">
    <property type="protein sequence ID" value="CCC49409.1"/>
    <property type="molecule type" value="Genomic_DNA"/>
</dbReference>
<dbReference type="PANTHER" id="PTHR47642">
    <property type="entry name" value="ATP-DEPENDENT DNA HELICASE"/>
    <property type="match status" value="1"/>
</dbReference>
<dbReference type="InterPro" id="IPR049163">
    <property type="entry name" value="Pif1-like_2B_dom"/>
</dbReference>
<comment type="catalytic activity">
    <reaction evidence="5 6">
        <text>ATP + H2O = ADP + phosphate + H(+)</text>
        <dbReference type="Rhea" id="RHEA:13065"/>
        <dbReference type="ChEBI" id="CHEBI:15377"/>
        <dbReference type="ChEBI" id="CHEBI:15378"/>
        <dbReference type="ChEBI" id="CHEBI:30616"/>
        <dbReference type="ChEBI" id="CHEBI:43474"/>
        <dbReference type="ChEBI" id="CHEBI:456216"/>
        <dbReference type="EC" id="5.6.2.3"/>
    </reaction>
</comment>
<evidence type="ECO:0000313" key="9">
    <source>
        <dbReference type="EMBL" id="CCC49409.1"/>
    </source>
</evidence>
<dbReference type="GO" id="GO:0005524">
    <property type="term" value="F:ATP binding"/>
    <property type="evidence" value="ECO:0007669"/>
    <property type="project" value="UniProtKB-KW"/>
</dbReference>
<dbReference type="InterPro" id="IPR051055">
    <property type="entry name" value="PIF1_helicase"/>
</dbReference>
<keyword evidence="6" id="KW-0067">ATP-binding</keyword>
<dbReference type="GO" id="GO:0006281">
    <property type="term" value="P:DNA repair"/>
    <property type="evidence" value="ECO:0007669"/>
    <property type="project" value="UniProtKB-KW"/>
</dbReference>
<dbReference type="OMA" id="MRVPLCV"/>
<dbReference type="CDD" id="cd18037">
    <property type="entry name" value="DEXSc_Pif1_like"/>
    <property type="match status" value="1"/>
</dbReference>
<dbReference type="VEuPathDB" id="TriTrypDB:TvY486_0800160"/>